<feature type="region of interest" description="Disordered" evidence="1">
    <location>
        <begin position="66"/>
        <end position="87"/>
    </location>
</feature>
<sequence length="87" mass="9411">MTEQGSSTGGEGTAASMTQLDVKSYIESNSNKPNSDGGLIQGTTEAERRAWKEQRLSQEELFECLTTASSRQSDNHTNNTEPAQTGK</sequence>
<dbReference type="GeneID" id="28967687"/>
<protein>
    <submittedName>
        <fullName evidence="2">Uncharacterized protein</fullName>
    </submittedName>
</protein>
<dbReference type="Proteomes" id="UP000078595">
    <property type="component" value="Chromosome 4"/>
</dbReference>
<organism evidence="2">
    <name type="scientific">Kwoniella dejecticola CBS 10117</name>
    <dbReference type="NCBI Taxonomy" id="1296121"/>
    <lineage>
        <taxon>Eukaryota</taxon>
        <taxon>Fungi</taxon>
        <taxon>Dikarya</taxon>
        <taxon>Basidiomycota</taxon>
        <taxon>Agaricomycotina</taxon>
        <taxon>Tremellomycetes</taxon>
        <taxon>Tremellales</taxon>
        <taxon>Cryptococcaceae</taxon>
        <taxon>Kwoniella</taxon>
    </lineage>
</organism>
<dbReference type="RefSeq" id="XP_018264108.1">
    <property type="nucleotide sequence ID" value="XM_018407300.1"/>
</dbReference>
<reference evidence="3" key="3">
    <citation type="submission" date="2024-02" db="EMBL/GenBank/DDBJ databases">
        <title>Comparative genomics of Cryptococcus and Kwoniella reveals pathogenesis evolution and contrasting modes of karyotype evolution via chromosome fusion or intercentromeric recombination.</title>
        <authorList>
            <person name="Coelho M.A."/>
            <person name="David-Palma M."/>
            <person name="Shea T."/>
            <person name="Bowers K."/>
            <person name="McGinley-Smith S."/>
            <person name="Mohammad A.W."/>
            <person name="Gnirke A."/>
            <person name="Yurkov A.M."/>
            <person name="Nowrousian M."/>
            <person name="Sun S."/>
            <person name="Cuomo C.A."/>
            <person name="Heitman J."/>
        </authorList>
    </citation>
    <scope>NUCLEOTIDE SEQUENCE</scope>
    <source>
        <strain evidence="3">CBS 10117</strain>
    </source>
</reference>
<evidence type="ECO:0000313" key="4">
    <source>
        <dbReference type="Proteomes" id="UP000078595"/>
    </source>
</evidence>
<reference evidence="3" key="2">
    <citation type="submission" date="2013-07" db="EMBL/GenBank/DDBJ databases">
        <authorList>
            <consortium name="The Broad Institute Genome Sequencing Platform"/>
            <person name="Cuomo C."/>
            <person name="Litvintseva A."/>
            <person name="Chen Y."/>
            <person name="Heitman J."/>
            <person name="Sun S."/>
            <person name="Springer D."/>
            <person name="Dromer F."/>
            <person name="Young S.K."/>
            <person name="Zeng Q."/>
            <person name="Gargeya S."/>
            <person name="Fitzgerald M."/>
            <person name="Abouelleil A."/>
            <person name="Alvarado L."/>
            <person name="Berlin A.M."/>
            <person name="Chapman S.B."/>
            <person name="Dewar J."/>
            <person name="Goldberg J."/>
            <person name="Griggs A."/>
            <person name="Gujja S."/>
            <person name="Hansen M."/>
            <person name="Howarth C."/>
            <person name="Imamovic A."/>
            <person name="Larimer J."/>
            <person name="McCowan C."/>
            <person name="Murphy C."/>
            <person name="Pearson M."/>
            <person name="Priest M."/>
            <person name="Roberts A."/>
            <person name="Saif S."/>
            <person name="Shea T."/>
            <person name="Sykes S."/>
            <person name="Wortman J."/>
            <person name="Nusbaum C."/>
            <person name="Birren B."/>
        </authorList>
    </citation>
    <scope>NUCLEOTIDE SEQUENCE</scope>
    <source>
        <strain evidence="3">CBS 10117</strain>
    </source>
</reference>
<dbReference type="EMBL" id="CP144533">
    <property type="protein sequence ID" value="WWC61388.1"/>
    <property type="molecule type" value="Genomic_DNA"/>
</dbReference>
<feature type="region of interest" description="Disordered" evidence="1">
    <location>
        <begin position="1"/>
        <end position="53"/>
    </location>
</feature>
<dbReference type="EMBL" id="KI894030">
    <property type="protein sequence ID" value="OBR86266.1"/>
    <property type="molecule type" value="Genomic_DNA"/>
</dbReference>
<name>A0A1A6A887_9TREE</name>
<dbReference type="AlphaFoldDB" id="A0A1A6A887"/>
<reference evidence="2" key="1">
    <citation type="submission" date="2013-07" db="EMBL/GenBank/DDBJ databases">
        <title>The Genome Sequence of Cryptococcus dejecticola CBS10117.</title>
        <authorList>
            <consortium name="The Broad Institute Genome Sequencing Platform"/>
            <person name="Cuomo C."/>
            <person name="Litvintseva A."/>
            <person name="Chen Y."/>
            <person name="Heitman J."/>
            <person name="Sun S."/>
            <person name="Springer D."/>
            <person name="Dromer F."/>
            <person name="Young S.K."/>
            <person name="Zeng Q."/>
            <person name="Gargeya S."/>
            <person name="Fitzgerald M."/>
            <person name="Abouelleil A."/>
            <person name="Alvarado L."/>
            <person name="Berlin A.M."/>
            <person name="Chapman S.B."/>
            <person name="Dewar J."/>
            <person name="Goldberg J."/>
            <person name="Griggs A."/>
            <person name="Gujja S."/>
            <person name="Hansen M."/>
            <person name="Howarth C."/>
            <person name="Imamovic A."/>
            <person name="Larimer J."/>
            <person name="McCowan C."/>
            <person name="Murphy C."/>
            <person name="Pearson M."/>
            <person name="Priest M."/>
            <person name="Roberts A."/>
            <person name="Saif S."/>
            <person name="Shea T."/>
            <person name="Sykes S."/>
            <person name="Wortman J."/>
            <person name="Nusbaum C."/>
            <person name="Birren B."/>
        </authorList>
    </citation>
    <scope>NUCLEOTIDE SEQUENCE [LARGE SCALE GENOMIC DNA]</scope>
    <source>
        <strain evidence="2">CBS 10117</strain>
    </source>
</reference>
<dbReference type="VEuPathDB" id="FungiDB:I303_03988"/>
<accession>A0A1A6A887</accession>
<keyword evidence="4" id="KW-1185">Reference proteome</keyword>
<evidence type="ECO:0000313" key="2">
    <source>
        <dbReference type="EMBL" id="OBR86266.1"/>
    </source>
</evidence>
<evidence type="ECO:0000256" key="1">
    <source>
        <dbReference type="SAM" id="MobiDB-lite"/>
    </source>
</evidence>
<dbReference type="KEGG" id="kdj:28967687"/>
<proteinExistence type="predicted"/>
<evidence type="ECO:0000313" key="3">
    <source>
        <dbReference type="EMBL" id="WWC61388.1"/>
    </source>
</evidence>
<gene>
    <name evidence="2" type="ORF">I303_03988</name>
    <name evidence="3" type="ORF">I303_103971</name>
</gene>